<protein>
    <submittedName>
        <fullName evidence="1">Uncharacterized protein</fullName>
    </submittedName>
</protein>
<sequence length="166" mass="18688">MAPCGQTRFVPESDLVHADLPTPLGRTRDIQRKRHSARLPAVDCLSGCHSCCRNFQLGKDVLRIILPSPYRTIKSYPLKATKFSAVTEKIVILHPPFGRTRCTLTSRRLSIGLIYVLHIILPGPFRTNKRYHPKATKCTHISSRLPVGLITFGRDFELGSESHKAF</sequence>
<keyword evidence="2" id="KW-1185">Reference proteome</keyword>
<dbReference type="EMBL" id="JAIWYP010000014">
    <property type="protein sequence ID" value="KAH3709011.1"/>
    <property type="molecule type" value="Genomic_DNA"/>
</dbReference>
<dbReference type="AlphaFoldDB" id="A0A9D3Z1P0"/>
<evidence type="ECO:0000313" key="1">
    <source>
        <dbReference type="EMBL" id="KAH3709011.1"/>
    </source>
</evidence>
<organism evidence="1 2">
    <name type="scientific">Dreissena polymorpha</name>
    <name type="common">Zebra mussel</name>
    <name type="synonym">Mytilus polymorpha</name>
    <dbReference type="NCBI Taxonomy" id="45954"/>
    <lineage>
        <taxon>Eukaryota</taxon>
        <taxon>Metazoa</taxon>
        <taxon>Spiralia</taxon>
        <taxon>Lophotrochozoa</taxon>
        <taxon>Mollusca</taxon>
        <taxon>Bivalvia</taxon>
        <taxon>Autobranchia</taxon>
        <taxon>Heteroconchia</taxon>
        <taxon>Euheterodonta</taxon>
        <taxon>Imparidentia</taxon>
        <taxon>Neoheterodontei</taxon>
        <taxon>Myida</taxon>
        <taxon>Dreissenoidea</taxon>
        <taxon>Dreissenidae</taxon>
        <taxon>Dreissena</taxon>
    </lineage>
</organism>
<name>A0A9D3Z1P0_DREPO</name>
<gene>
    <name evidence="1" type="ORF">DPMN_068471</name>
</gene>
<reference evidence="1" key="2">
    <citation type="submission" date="2020-11" db="EMBL/GenBank/DDBJ databases">
        <authorList>
            <person name="McCartney M.A."/>
            <person name="Auch B."/>
            <person name="Kono T."/>
            <person name="Mallez S."/>
            <person name="Becker A."/>
            <person name="Gohl D.M."/>
            <person name="Silverstein K.A.T."/>
            <person name="Koren S."/>
            <person name="Bechman K.B."/>
            <person name="Herman A."/>
            <person name="Abrahante J.E."/>
            <person name="Garbe J."/>
        </authorList>
    </citation>
    <scope>NUCLEOTIDE SEQUENCE</scope>
    <source>
        <strain evidence="1">Duluth1</strain>
        <tissue evidence="1">Whole animal</tissue>
    </source>
</reference>
<reference evidence="1" key="1">
    <citation type="journal article" date="2019" name="bioRxiv">
        <title>The Genome of the Zebra Mussel, Dreissena polymorpha: A Resource for Invasive Species Research.</title>
        <authorList>
            <person name="McCartney M.A."/>
            <person name="Auch B."/>
            <person name="Kono T."/>
            <person name="Mallez S."/>
            <person name="Zhang Y."/>
            <person name="Obille A."/>
            <person name="Becker A."/>
            <person name="Abrahante J.E."/>
            <person name="Garbe J."/>
            <person name="Badalamenti J.P."/>
            <person name="Herman A."/>
            <person name="Mangelson H."/>
            <person name="Liachko I."/>
            <person name="Sullivan S."/>
            <person name="Sone E.D."/>
            <person name="Koren S."/>
            <person name="Silverstein K.A.T."/>
            <person name="Beckman K.B."/>
            <person name="Gohl D.M."/>
        </authorList>
    </citation>
    <scope>NUCLEOTIDE SEQUENCE</scope>
    <source>
        <strain evidence="1">Duluth1</strain>
        <tissue evidence="1">Whole animal</tissue>
    </source>
</reference>
<dbReference type="Proteomes" id="UP000828390">
    <property type="component" value="Unassembled WGS sequence"/>
</dbReference>
<evidence type="ECO:0000313" key="2">
    <source>
        <dbReference type="Proteomes" id="UP000828390"/>
    </source>
</evidence>
<proteinExistence type="predicted"/>
<comment type="caution">
    <text evidence="1">The sequence shown here is derived from an EMBL/GenBank/DDBJ whole genome shotgun (WGS) entry which is preliminary data.</text>
</comment>
<accession>A0A9D3Z1P0</accession>